<dbReference type="Proteomes" id="UP001396334">
    <property type="component" value="Unassembled WGS sequence"/>
</dbReference>
<sequence>MLKGKALIKETDMPEKMQTQAMDSASQALDLYDVSDCISIAAHIKKILPFNTLFFSLLLLYEMIYSSFMSALLMMTFLGGGEVIDSAVTVGESIGCRFHHRSSIGASPCFFGAHFLPSQKETDLCINCSFQYGIWVGRKDSQWMTQYK</sequence>
<name>A0ABR2U2Q8_9ROSI</name>
<accession>A0ABR2U2Q8</accession>
<evidence type="ECO:0000313" key="2">
    <source>
        <dbReference type="EMBL" id="KAK9043993.1"/>
    </source>
</evidence>
<dbReference type="Pfam" id="PF01221">
    <property type="entry name" value="Dynein_light"/>
    <property type="match status" value="1"/>
</dbReference>
<organism evidence="2 3">
    <name type="scientific">Hibiscus sabdariffa</name>
    <name type="common">roselle</name>
    <dbReference type="NCBI Taxonomy" id="183260"/>
    <lineage>
        <taxon>Eukaryota</taxon>
        <taxon>Viridiplantae</taxon>
        <taxon>Streptophyta</taxon>
        <taxon>Embryophyta</taxon>
        <taxon>Tracheophyta</taxon>
        <taxon>Spermatophyta</taxon>
        <taxon>Magnoliopsida</taxon>
        <taxon>eudicotyledons</taxon>
        <taxon>Gunneridae</taxon>
        <taxon>Pentapetalae</taxon>
        <taxon>rosids</taxon>
        <taxon>malvids</taxon>
        <taxon>Malvales</taxon>
        <taxon>Malvaceae</taxon>
        <taxon>Malvoideae</taxon>
        <taxon>Hibiscus</taxon>
    </lineage>
</organism>
<keyword evidence="1" id="KW-0812">Transmembrane</keyword>
<dbReference type="InterPro" id="IPR001372">
    <property type="entry name" value="Dynein_light_chain_typ-1/2"/>
</dbReference>
<evidence type="ECO:0000313" key="3">
    <source>
        <dbReference type="Proteomes" id="UP001396334"/>
    </source>
</evidence>
<comment type="caution">
    <text evidence="2">The sequence shown here is derived from an EMBL/GenBank/DDBJ whole genome shotgun (WGS) entry which is preliminary data.</text>
</comment>
<dbReference type="SUPFAM" id="SSF54648">
    <property type="entry name" value="DLC"/>
    <property type="match status" value="1"/>
</dbReference>
<keyword evidence="1" id="KW-1133">Transmembrane helix</keyword>
<dbReference type="SMART" id="SM01375">
    <property type="entry name" value="Dynein_light"/>
    <property type="match status" value="1"/>
</dbReference>
<reference evidence="2 3" key="1">
    <citation type="journal article" date="2024" name="G3 (Bethesda)">
        <title>Genome assembly of Hibiscus sabdariffa L. provides insights into metabolisms of medicinal natural products.</title>
        <authorList>
            <person name="Kim T."/>
        </authorList>
    </citation>
    <scope>NUCLEOTIDE SEQUENCE [LARGE SCALE GENOMIC DNA]</scope>
    <source>
        <strain evidence="2">TK-2024</strain>
        <tissue evidence="2">Old leaves</tissue>
    </source>
</reference>
<evidence type="ECO:0008006" key="4">
    <source>
        <dbReference type="Google" id="ProtNLM"/>
    </source>
</evidence>
<evidence type="ECO:0000256" key="1">
    <source>
        <dbReference type="SAM" id="Phobius"/>
    </source>
</evidence>
<gene>
    <name evidence="2" type="ORF">V6N11_072316</name>
</gene>
<dbReference type="EMBL" id="JBBPBN010000003">
    <property type="protein sequence ID" value="KAK9043993.1"/>
    <property type="molecule type" value="Genomic_DNA"/>
</dbReference>
<keyword evidence="1" id="KW-0472">Membrane</keyword>
<protein>
    <recommendedName>
        <fullName evidence="4">Dynein light chain</fullName>
    </recommendedName>
</protein>
<keyword evidence="3" id="KW-1185">Reference proteome</keyword>
<feature type="transmembrane region" description="Helical" evidence="1">
    <location>
        <begin position="53"/>
        <end position="78"/>
    </location>
</feature>
<dbReference type="InterPro" id="IPR037177">
    <property type="entry name" value="DLC_sf"/>
</dbReference>
<dbReference type="Gene3D" id="3.30.740.10">
    <property type="entry name" value="Protein Inhibitor Of Neuronal Nitric Oxide Synthase"/>
    <property type="match status" value="1"/>
</dbReference>
<proteinExistence type="predicted"/>